<dbReference type="Proteomes" id="UP000009058">
    <property type="component" value="Chromosome 1"/>
</dbReference>
<evidence type="ECO:0000313" key="2">
    <source>
        <dbReference type="Proteomes" id="UP000009058"/>
    </source>
</evidence>
<organism evidence="1 2">
    <name type="scientific">Pyricularia oryzae (strain 70-15 / ATCC MYA-4617 / FGSC 8958)</name>
    <name type="common">Rice blast fungus</name>
    <name type="synonym">Magnaporthe oryzae</name>
    <dbReference type="NCBI Taxonomy" id="242507"/>
    <lineage>
        <taxon>Eukaryota</taxon>
        <taxon>Fungi</taxon>
        <taxon>Dikarya</taxon>
        <taxon>Ascomycota</taxon>
        <taxon>Pezizomycotina</taxon>
        <taxon>Sordariomycetes</taxon>
        <taxon>Sordariomycetidae</taxon>
        <taxon>Magnaporthales</taxon>
        <taxon>Pyriculariaceae</taxon>
        <taxon>Pyricularia</taxon>
    </lineage>
</organism>
<sequence length="59" mass="7067">MYLSHLWIEGNERRKVDEGQVRMSRYACLIERLIDDEYVLAKTFVSTVICVSFRREILD</sequence>
<dbReference type="VEuPathDB" id="FungiDB:MGG_16166"/>
<dbReference type="InParanoid" id="G4MLP4"/>
<accession>G4MLP4</accession>
<name>G4MLP4_PYRO7</name>
<evidence type="ECO:0000313" key="1">
    <source>
        <dbReference type="EMBL" id="EHA56877.1"/>
    </source>
</evidence>
<dbReference type="AlphaFoldDB" id="G4MLP4"/>
<gene>
    <name evidence="1" type="ORF">MGG_16166</name>
</gene>
<dbReference type="KEGG" id="mgr:MGG_16166"/>
<reference evidence="1 2" key="1">
    <citation type="journal article" date="2005" name="Nature">
        <title>The genome sequence of the rice blast fungus Magnaporthe grisea.</title>
        <authorList>
            <person name="Dean R.A."/>
            <person name="Talbot N.J."/>
            <person name="Ebbole D.J."/>
            <person name="Farman M.L."/>
            <person name="Mitchell T.K."/>
            <person name="Orbach M.J."/>
            <person name="Thon M."/>
            <person name="Kulkarni R."/>
            <person name="Xu J.R."/>
            <person name="Pan H."/>
            <person name="Read N.D."/>
            <person name="Lee Y.H."/>
            <person name="Carbone I."/>
            <person name="Brown D."/>
            <person name="Oh Y.Y."/>
            <person name="Donofrio N."/>
            <person name="Jeong J.S."/>
            <person name="Soanes D.M."/>
            <person name="Djonovic S."/>
            <person name="Kolomiets E."/>
            <person name="Rehmeyer C."/>
            <person name="Li W."/>
            <person name="Harding M."/>
            <person name="Kim S."/>
            <person name="Lebrun M.H."/>
            <person name="Bohnert H."/>
            <person name="Coughlan S."/>
            <person name="Butler J."/>
            <person name="Calvo S."/>
            <person name="Ma L.J."/>
            <person name="Nicol R."/>
            <person name="Purcell S."/>
            <person name="Nusbaum C."/>
            <person name="Galagan J.E."/>
            <person name="Birren B.W."/>
        </authorList>
    </citation>
    <scope>NUCLEOTIDE SEQUENCE [LARGE SCALE GENOMIC DNA]</scope>
    <source>
        <strain evidence="2">70-15 / ATCC MYA-4617 / FGSC 8958</strain>
    </source>
</reference>
<proteinExistence type="predicted"/>
<dbReference type="GeneID" id="12984504"/>
<dbReference type="HOGENOM" id="CLU_2961250_0_0_1"/>
<reference key="2">
    <citation type="submission" date="2011-05" db="EMBL/GenBank/DDBJ databases">
        <title>The Genome Sequence of Magnaporthe oryzae 70-15.</title>
        <authorList>
            <consortium name="The Broad Institute Genome Sequencing Platform"/>
            <person name="Ma L.-J."/>
            <person name="Dead R."/>
            <person name="Young S.K."/>
            <person name="Zeng Q."/>
            <person name="Gargeya S."/>
            <person name="Fitzgerald M."/>
            <person name="Haas B."/>
            <person name="Abouelleil A."/>
            <person name="Alvarado L."/>
            <person name="Arachchi H.M."/>
            <person name="Berlin A."/>
            <person name="Brown A."/>
            <person name="Chapman S.B."/>
            <person name="Chen Z."/>
            <person name="Dunbar C."/>
            <person name="Freedman E."/>
            <person name="Gearin G."/>
            <person name="Gellesch M."/>
            <person name="Goldberg J."/>
            <person name="Griggs A."/>
            <person name="Gujja S."/>
            <person name="Heiman D."/>
            <person name="Howarth C."/>
            <person name="Larson L."/>
            <person name="Lui A."/>
            <person name="MacDonald P.J.P."/>
            <person name="Mehta T."/>
            <person name="Montmayeur A."/>
            <person name="Murphy C."/>
            <person name="Neiman D."/>
            <person name="Pearson M."/>
            <person name="Priest M."/>
            <person name="Roberts A."/>
            <person name="Saif S."/>
            <person name="Shea T."/>
            <person name="Shenoy N."/>
            <person name="Sisk P."/>
            <person name="Stolte C."/>
            <person name="Sykes S."/>
            <person name="Yandava C."/>
            <person name="Wortman J."/>
            <person name="Nusbaum C."/>
            <person name="Birren B."/>
        </authorList>
    </citation>
    <scope>NUCLEOTIDE SEQUENCE</scope>
    <source>
        <strain>70-15</strain>
    </source>
</reference>
<dbReference type="EMBL" id="CM001231">
    <property type="protein sequence ID" value="EHA56877.1"/>
    <property type="molecule type" value="Genomic_DNA"/>
</dbReference>
<protein>
    <submittedName>
        <fullName evidence="1">Uncharacterized protein</fullName>
    </submittedName>
</protein>
<dbReference type="RefSeq" id="XP_003709489.1">
    <property type="nucleotide sequence ID" value="XM_003709441.1"/>
</dbReference>
<keyword evidence="2" id="KW-1185">Reference proteome</keyword>